<sequence>MKLGLEDKVVLVSGGSSGIGKAIALEFAGEGARVMITARRTGPLEETVEELNGIGGRASYIAADMTNEDDVNKAVAKTQEVFGSTPDVVVCNVRSLIKIGFDEASADDFRTSSEQCVLSVVHLAKAVLPSWKEKKWGRFINLGSVSTLEPHRWHHIVLGNTFRLAAVGLMRSLSNEFASFGITFNTIAIGLIDTGVSEKIMSESEEMDLHQAEPQPQISMKRPGKVEEIAAQVVFLASERASYITGQNVVVDGGWTRGV</sequence>
<dbReference type="PRINTS" id="PR00081">
    <property type="entry name" value="GDHRDH"/>
</dbReference>
<reference evidence="4 5" key="1">
    <citation type="submission" date="2019-06" db="EMBL/GenBank/DDBJ databases">
        <authorList>
            <person name="Broberg M."/>
        </authorList>
    </citation>
    <scope>NUCLEOTIDE SEQUENCE [LARGE SCALE GENOMIC DNA]</scope>
</reference>
<dbReference type="Gene3D" id="3.40.50.720">
    <property type="entry name" value="NAD(P)-binding Rossmann-like Domain"/>
    <property type="match status" value="1"/>
</dbReference>
<dbReference type="PANTHER" id="PTHR42879:SF6">
    <property type="entry name" value="NADPH-DEPENDENT REDUCTASE BACG"/>
    <property type="match status" value="1"/>
</dbReference>
<comment type="catalytic activity">
    <reaction evidence="3">
        <text>a (3R)-hydroxyacyl-[ACP] + NADP(+) = a 3-oxoacyl-[ACP] + NADPH + H(+)</text>
        <dbReference type="Rhea" id="RHEA:17397"/>
        <dbReference type="Rhea" id="RHEA-COMP:9916"/>
        <dbReference type="Rhea" id="RHEA-COMP:9945"/>
        <dbReference type="ChEBI" id="CHEBI:15378"/>
        <dbReference type="ChEBI" id="CHEBI:57783"/>
        <dbReference type="ChEBI" id="CHEBI:58349"/>
        <dbReference type="ChEBI" id="CHEBI:78776"/>
        <dbReference type="ChEBI" id="CHEBI:78827"/>
        <dbReference type="EC" id="1.1.1.100"/>
    </reaction>
</comment>
<dbReference type="PANTHER" id="PTHR42879">
    <property type="entry name" value="3-OXOACYL-(ACYL-CARRIER-PROTEIN) REDUCTASE"/>
    <property type="match status" value="1"/>
</dbReference>
<gene>
    <name evidence="4" type="ORF">CLO192961_LOCUS291871</name>
</gene>
<evidence type="ECO:0000256" key="3">
    <source>
        <dbReference type="ARBA" id="ARBA00048508"/>
    </source>
</evidence>
<name>A0ABY6UHN6_BIOOC</name>
<evidence type="ECO:0000256" key="1">
    <source>
        <dbReference type="ARBA" id="ARBA00006484"/>
    </source>
</evidence>
<proteinExistence type="inferred from homology"/>
<dbReference type="Proteomes" id="UP000766486">
    <property type="component" value="Unassembled WGS sequence"/>
</dbReference>
<dbReference type="Pfam" id="PF13561">
    <property type="entry name" value="adh_short_C2"/>
    <property type="match status" value="1"/>
</dbReference>
<organism evidence="4 5">
    <name type="scientific">Bionectria ochroleuca</name>
    <name type="common">Gliocladium roseum</name>
    <dbReference type="NCBI Taxonomy" id="29856"/>
    <lineage>
        <taxon>Eukaryota</taxon>
        <taxon>Fungi</taxon>
        <taxon>Dikarya</taxon>
        <taxon>Ascomycota</taxon>
        <taxon>Pezizomycotina</taxon>
        <taxon>Sordariomycetes</taxon>
        <taxon>Hypocreomycetidae</taxon>
        <taxon>Hypocreales</taxon>
        <taxon>Bionectriaceae</taxon>
        <taxon>Clonostachys</taxon>
    </lineage>
</organism>
<dbReference type="EC" id="1.1.1.100" evidence="2"/>
<comment type="similarity">
    <text evidence="1">Belongs to the short-chain dehydrogenases/reductases (SDR) family.</text>
</comment>
<comment type="caution">
    <text evidence="4">The sequence shown here is derived from an EMBL/GenBank/DDBJ whole genome shotgun (WGS) entry which is preliminary data.</text>
</comment>
<evidence type="ECO:0000256" key="2">
    <source>
        <dbReference type="ARBA" id="ARBA00012948"/>
    </source>
</evidence>
<dbReference type="InterPro" id="IPR002347">
    <property type="entry name" value="SDR_fam"/>
</dbReference>
<keyword evidence="5" id="KW-1185">Reference proteome</keyword>
<dbReference type="SUPFAM" id="SSF51735">
    <property type="entry name" value="NAD(P)-binding Rossmann-fold domains"/>
    <property type="match status" value="1"/>
</dbReference>
<dbReference type="EMBL" id="CABFNS010000823">
    <property type="protein sequence ID" value="VUC30733.1"/>
    <property type="molecule type" value="Genomic_DNA"/>
</dbReference>
<dbReference type="InterPro" id="IPR050259">
    <property type="entry name" value="SDR"/>
</dbReference>
<accession>A0ABY6UHN6</accession>
<dbReference type="InterPro" id="IPR036291">
    <property type="entry name" value="NAD(P)-bd_dom_sf"/>
</dbReference>
<evidence type="ECO:0000313" key="5">
    <source>
        <dbReference type="Proteomes" id="UP000766486"/>
    </source>
</evidence>
<evidence type="ECO:0000313" key="4">
    <source>
        <dbReference type="EMBL" id="VUC30733.1"/>
    </source>
</evidence>
<protein>
    <recommendedName>
        <fullName evidence="2">3-oxoacyl-[acyl-carrier-protein] reductase</fullName>
        <ecNumber evidence="2">1.1.1.100</ecNumber>
    </recommendedName>
</protein>